<keyword evidence="3" id="KW-1185">Reference proteome</keyword>
<dbReference type="InterPro" id="IPR001509">
    <property type="entry name" value="Epimerase_deHydtase"/>
</dbReference>
<proteinExistence type="predicted"/>
<sequence>MQNRTMHILVTGGTGFVGGWTAKAIAEAGHSLRFLVRNPARLQTSVATLGVDVSDFVVGDIKDRDSVRAALTGCDAVVHSAALVATDPRQTPHMLSTNMEGARNVLGQAVQLGLDPIVHVSSFTALFHPDLATLTADLPVVGGRDGYGTSKAQVEIYARGLQDAGAPVNITYPGMVLGPPVGGQFGEAGEGVRAALQMHTIPGRRAAWLVIDVRDVAAVHAALLEPGRGPRRYMVGGHRIPVVELATMLGQVAETPMVSVPIPDTVLRVAGTLLDLAGPYLRFDNPFTAAGMQYYTQMPESDDSPSVQELGISYRDPRTTLADTVAALRA</sequence>
<evidence type="ECO:0000313" key="2">
    <source>
        <dbReference type="EMBL" id="KAA1249892.1"/>
    </source>
</evidence>
<dbReference type="AlphaFoldDB" id="A0A5B1BP83"/>
<comment type="caution">
    <text evidence="2">The sequence shown here is derived from an EMBL/GenBank/DDBJ whole genome shotgun (WGS) entry which is preliminary data.</text>
</comment>
<dbReference type="GO" id="GO:0005737">
    <property type="term" value="C:cytoplasm"/>
    <property type="evidence" value="ECO:0007669"/>
    <property type="project" value="TreeGrafter"/>
</dbReference>
<dbReference type="OrthoDB" id="5491199at2"/>
<dbReference type="PANTHER" id="PTHR48079:SF6">
    <property type="entry name" value="NAD(P)-BINDING DOMAIN-CONTAINING PROTEIN-RELATED"/>
    <property type="match status" value="1"/>
</dbReference>
<dbReference type="Pfam" id="PF01370">
    <property type="entry name" value="Epimerase"/>
    <property type="match status" value="1"/>
</dbReference>
<dbReference type="Proteomes" id="UP000324701">
    <property type="component" value="Unassembled WGS sequence"/>
</dbReference>
<dbReference type="InterPro" id="IPR051783">
    <property type="entry name" value="NAD(P)-dependent_oxidoreduct"/>
</dbReference>
<protein>
    <submittedName>
        <fullName evidence="2">SDR family NAD(P)-dependent oxidoreductase</fullName>
    </submittedName>
</protein>
<feature type="domain" description="NAD-dependent epimerase/dehydratase" evidence="1">
    <location>
        <begin position="8"/>
        <end position="236"/>
    </location>
</feature>
<reference evidence="2 3" key="1">
    <citation type="submission" date="2019-09" db="EMBL/GenBank/DDBJ databases">
        <title>Report of infection by Mycobacterium simiae a patient suffering from pulmonary tuberculosis.</title>
        <authorList>
            <person name="Mohanty P.S."/>
            <person name="Bansal A.K."/>
            <person name="Singh H."/>
            <person name="Sharma S."/>
            <person name="Patil S.A."/>
            <person name="Upadhaya P."/>
            <person name="Singh P.K."/>
            <person name="Kumar D."/>
            <person name="Kumar S."/>
            <person name="Singh R.K."/>
            <person name="Chaudhary B."/>
        </authorList>
    </citation>
    <scope>NUCLEOTIDE SEQUENCE [LARGE SCALE GENOMIC DNA]</scope>
    <source>
        <strain evidence="2 3">JAL-560-SIM</strain>
    </source>
</reference>
<dbReference type="PANTHER" id="PTHR48079">
    <property type="entry name" value="PROTEIN YEEZ"/>
    <property type="match status" value="1"/>
</dbReference>
<dbReference type="Gene3D" id="3.40.50.720">
    <property type="entry name" value="NAD(P)-binding Rossmann-like Domain"/>
    <property type="match status" value="1"/>
</dbReference>
<evidence type="ECO:0000313" key="3">
    <source>
        <dbReference type="Proteomes" id="UP000324701"/>
    </source>
</evidence>
<dbReference type="InterPro" id="IPR036291">
    <property type="entry name" value="NAD(P)-bd_dom_sf"/>
</dbReference>
<dbReference type="SUPFAM" id="SSF51735">
    <property type="entry name" value="NAD(P)-binding Rossmann-fold domains"/>
    <property type="match status" value="1"/>
</dbReference>
<name>A0A5B1BP83_MYCSI</name>
<dbReference type="GO" id="GO:0004029">
    <property type="term" value="F:aldehyde dehydrogenase (NAD+) activity"/>
    <property type="evidence" value="ECO:0007669"/>
    <property type="project" value="TreeGrafter"/>
</dbReference>
<gene>
    <name evidence="2" type="ORF">F0Q45_12700</name>
</gene>
<accession>A0A5B1BP83</accession>
<dbReference type="EMBL" id="VTZN01000068">
    <property type="protein sequence ID" value="KAA1249892.1"/>
    <property type="molecule type" value="Genomic_DNA"/>
</dbReference>
<evidence type="ECO:0000259" key="1">
    <source>
        <dbReference type="Pfam" id="PF01370"/>
    </source>
</evidence>
<organism evidence="2 3">
    <name type="scientific">Mycobacterium simiae</name>
    <name type="common">Mycobacterium habana</name>
    <dbReference type="NCBI Taxonomy" id="1784"/>
    <lineage>
        <taxon>Bacteria</taxon>
        <taxon>Bacillati</taxon>
        <taxon>Actinomycetota</taxon>
        <taxon>Actinomycetes</taxon>
        <taxon>Mycobacteriales</taxon>
        <taxon>Mycobacteriaceae</taxon>
        <taxon>Mycobacterium</taxon>
        <taxon>Mycobacterium simiae complex</taxon>
    </lineage>
</organism>